<feature type="compositionally biased region" description="Polar residues" evidence="1">
    <location>
        <begin position="155"/>
        <end position="164"/>
    </location>
</feature>
<feature type="region of interest" description="Disordered" evidence="1">
    <location>
        <begin position="145"/>
        <end position="164"/>
    </location>
</feature>
<protein>
    <submittedName>
        <fullName evidence="2">Uncharacterized protein</fullName>
    </submittedName>
</protein>
<organism evidence="2 3">
    <name type="scientific">Euroglyphus maynei</name>
    <name type="common">Mayne's house dust mite</name>
    <dbReference type="NCBI Taxonomy" id="6958"/>
    <lineage>
        <taxon>Eukaryota</taxon>
        <taxon>Metazoa</taxon>
        <taxon>Ecdysozoa</taxon>
        <taxon>Arthropoda</taxon>
        <taxon>Chelicerata</taxon>
        <taxon>Arachnida</taxon>
        <taxon>Acari</taxon>
        <taxon>Acariformes</taxon>
        <taxon>Sarcoptiformes</taxon>
        <taxon>Astigmata</taxon>
        <taxon>Psoroptidia</taxon>
        <taxon>Analgoidea</taxon>
        <taxon>Pyroglyphidae</taxon>
        <taxon>Pyroglyphinae</taxon>
        <taxon>Euroglyphus</taxon>
    </lineage>
</organism>
<accession>A0A1Y3BF52</accession>
<name>A0A1Y3BF52_EURMA</name>
<keyword evidence="3" id="KW-1185">Reference proteome</keyword>
<evidence type="ECO:0000256" key="1">
    <source>
        <dbReference type="SAM" id="MobiDB-lite"/>
    </source>
</evidence>
<dbReference type="EMBL" id="MUJZ01028902">
    <property type="protein sequence ID" value="OTF78226.1"/>
    <property type="molecule type" value="Genomic_DNA"/>
</dbReference>
<comment type="caution">
    <text evidence="2">The sequence shown here is derived from an EMBL/GenBank/DDBJ whole genome shotgun (WGS) entry which is preliminary data.</text>
</comment>
<feature type="compositionally biased region" description="Low complexity" evidence="1">
    <location>
        <begin position="71"/>
        <end position="87"/>
    </location>
</feature>
<sequence length="164" mass="17494">MTGPSSFMSMLRPMSSQPPIGGRRSSLTSRLRNIMNAIFYRNENNSPMMTSGSSYSYSYRPAPYGFGNTGGSSSSSSSGSNSDMSEYSSLYGGISPTTYLYGSGPKSSMYGAASNYRPSFVAMPSSSAPSPYHSASGSMQSMYGRNYGYLPPQPESTKPLPTTL</sequence>
<gene>
    <name evidence="2" type="ORF">BLA29_002821</name>
</gene>
<evidence type="ECO:0000313" key="3">
    <source>
        <dbReference type="Proteomes" id="UP000194236"/>
    </source>
</evidence>
<proteinExistence type="predicted"/>
<feature type="region of interest" description="Disordered" evidence="1">
    <location>
        <begin position="1"/>
        <end position="25"/>
    </location>
</feature>
<evidence type="ECO:0000313" key="2">
    <source>
        <dbReference type="EMBL" id="OTF78226.1"/>
    </source>
</evidence>
<dbReference type="AlphaFoldDB" id="A0A1Y3BF52"/>
<reference evidence="2 3" key="1">
    <citation type="submission" date="2017-03" db="EMBL/GenBank/DDBJ databases">
        <title>Genome Survey of Euroglyphus maynei.</title>
        <authorList>
            <person name="Arlian L.G."/>
            <person name="Morgan M.S."/>
            <person name="Rider S.D."/>
        </authorList>
    </citation>
    <scope>NUCLEOTIDE SEQUENCE [LARGE SCALE GENOMIC DNA]</scope>
    <source>
        <strain evidence="2">Arlian Lab</strain>
        <tissue evidence="2">Whole body</tissue>
    </source>
</reference>
<feature type="compositionally biased region" description="Polar residues" evidence="1">
    <location>
        <begin position="1"/>
        <end position="18"/>
    </location>
</feature>
<feature type="region of interest" description="Disordered" evidence="1">
    <location>
        <begin position="68"/>
        <end position="87"/>
    </location>
</feature>
<dbReference type="Proteomes" id="UP000194236">
    <property type="component" value="Unassembled WGS sequence"/>
</dbReference>